<reference evidence="1 2" key="1">
    <citation type="submission" date="2010-04" db="EMBL/GenBank/DDBJ databases">
        <authorList>
            <person name="Qin X."/>
            <person name="Bachman B."/>
            <person name="Battles P."/>
            <person name="Bell A."/>
            <person name="Bess C."/>
            <person name="Bickham C."/>
            <person name="Chaboub L."/>
            <person name="Chen D."/>
            <person name="Coyle M."/>
            <person name="Deiros D.R."/>
            <person name="Dinh H."/>
            <person name="Forbes L."/>
            <person name="Fowler G."/>
            <person name="Francisco L."/>
            <person name="Fu Q."/>
            <person name="Gubbala S."/>
            <person name="Hale W."/>
            <person name="Han Y."/>
            <person name="Hemphill L."/>
            <person name="Highlander S.K."/>
            <person name="Hirani K."/>
            <person name="Hogues M."/>
            <person name="Jackson L."/>
            <person name="Jakkamsetti A."/>
            <person name="Javaid M."/>
            <person name="Jiang H."/>
            <person name="Korchina V."/>
            <person name="Kovar C."/>
            <person name="Lara F."/>
            <person name="Lee S."/>
            <person name="Mata R."/>
            <person name="Mathew T."/>
            <person name="Moen C."/>
            <person name="Morales K."/>
            <person name="Munidasa M."/>
            <person name="Nazareth L."/>
            <person name="Ngo R."/>
            <person name="Nguyen L."/>
            <person name="Okwuonu G."/>
            <person name="Ongeri F."/>
            <person name="Patil S."/>
            <person name="Petrosino J."/>
            <person name="Pham C."/>
            <person name="Pham P."/>
            <person name="Pu L.-L."/>
            <person name="Puazo M."/>
            <person name="Raj R."/>
            <person name="Reid J."/>
            <person name="Rouhana J."/>
            <person name="Saada N."/>
            <person name="Shang Y."/>
            <person name="Simmons D."/>
            <person name="Thornton R."/>
            <person name="Warren J."/>
            <person name="Weissenberger G."/>
            <person name="Zhang J."/>
            <person name="Zhang L."/>
            <person name="Zhou C."/>
            <person name="Zhu D."/>
            <person name="Muzny D."/>
            <person name="Worley K."/>
            <person name="Gibbs R."/>
        </authorList>
    </citation>
    <scope>NUCLEOTIDE SEQUENCE [LARGE SCALE GENOMIC DNA]</scope>
    <source>
        <strain evidence="2">ATCC 23726 / VPI 4351</strain>
    </source>
</reference>
<accession>D5RBG1</accession>
<sequence>MLQQPLSKFKSLRSSEKRNINDYIKFLASTFEVLINIEDSNKFKIKKE</sequence>
<dbReference type="EMBL" id="ADVK01000018">
    <property type="protein sequence ID" value="EFG95850.1"/>
    <property type="molecule type" value="Genomic_DNA"/>
</dbReference>
<name>D5RBG1_FUSN2</name>
<protein>
    <submittedName>
        <fullName evidence="1">Uncharacterized protein</fullName>
    </submittedName>
</protein>
<dbReference type="AlphaFoldDB" id="D5RBG1"/>
<evidence type="ECO:0000313" key="1">
    <source>
        <dbReference type="EMBL" id="EFG95850.1"/>
    </source>
</evidence>
<dbReference type="Proteomes" id="UP000003643">
    <property type="component" value="Unassembled WGS sequence"/>
</dbReference>
<gene>
    <name evidence="1" type="ORF">HMPREF0397_0546</name>
</gene>
<proteinExistence type="predicted"/>
<organism evidence="1 2">
    <name type="scientific">Fusobacterium nucleatum subsp. nucleatum (strain ATCC 23726 / VPI 4351)</name>
    <dbReference type="NCBI Taxonomy" id="525283"/>
    <lineage>
        <taxon>Bacteria</taxon>
        <taxon>Fusobacteriati</taxon>
        <taxon>Fusobacteriota</taxon>
        <taxon>Fusobacteriia</taxon>
        <taxon>Fusobacteriales</taxon>
        <taxon>Fusobacteriaceae</taxon>
        <taxon>Fusobacterium</taxon>
    </lineage>
</organism>
<evidence type="ECO:0000313" key="2">
    <source>
        <dbReference type="Proteomes" id="UP000003643"/>
    </source>
</evidence>
<comment type="caution">
    <text evidence="1">The sequence shown here is derived from an EMBL/GenBank/DDBJ whole genome shotgun (WGS) entry which is preliminary data.</text>
</comment>